<proteinExistence type="predicted"/>
<sequence>MVKYASDYLSHDNGTKLQISDSEKNGVTFTYSLGSSHNAPVRNFIRRISHTWDLFFSLCLLVHQEKPPLFPRKLWEKLFKV</sequence>
<evidence type="ECO:0000313" key="2">
    <source>
        <dbReference type="Proteomes" id="UP000606974"/>
    </source>
</evidence>
<reference evidence="1" key="1">
    <citation type="submission" date="2020-02" db="EMBL/GenBank/DDBJ databases">
        <authorList>
            <person name="Palmer J.M."/>
        </authorList>
    </citation>
    <scope>NUCLEOTIDE SEQUENCE</scope>
    <source>
        <strain evidence="1">EPUS1.4</strain>
        <tissue evidence="1">Thallus</tissue>
    </source>
</reference>
<keyword evidence="2" id="KW-1185">Reference proteome</keyword>
<dbReference type="Proteomes" id="UP000606974">
    <property type="component" value="Unassembled WGS sequence"/>
</dbReference>
<gene>
    <name evidence="1" type="ORF">GJ744_002982</name>
</gene>
<accession>A0A8H7AA58</accession>
<comment type="caution">
    <text evidence="1">The sequence shown here is derived from an EMBL/GenBank/DDBJ whole genome shotgun (WGS) entry which is preliminary data.</text>
</comment>
<dbReference type="EMBL" id="JAACFV010000155">
    <property type="protein sequence ID" value="KAF7503957.1"/>
    <property type="molecule type" value="Genomic_DNA"/>
</dbReference>
<dbReference type="AlphaFoldDB" id="A0A8H7AA58"/>
<protein>
    <submittedName>
        <fullName evidence="1">Uncharacterized protein</fullName>
    </submittedName>
</protein>
<name>A0A8H7AA58_9EURO</name>
<evidence type="ECO:0000313" key="1">
    <source>
        <dbReference type="EMBL" id="KAF7503957.1"/>
    </source>
</evidence>
<organism evidence="1 2">
    <name type="scientific">Endocarpon pusillum</name>
    <dbReference type="NCBI Taxonomy" id="364733"/>
    <lineage>
        <taxon>Eukaryota</taxon>
        <taxon>Fungi</taxon>
        <taxon>Dikarya</taxon>
        <taxon>Ascomycota</taxon>
        <taxon>Pezizomycotina</taxon>
        <taxon>Eurotiomycetes</taxon>
        <taxon>Chaetothyriomycetidae</taxon>
        <taxon>Verrucariales</taxon>
        <taxon>Verrucariaceae</taxon>
        <taxon>Endocarpon</taxon>
    </lineage>
</organism>